<sequence length="1364" mass="161286">MYDENINLCKKCDKACHHEWCGPCQINNLKENFRNWTSENEKIDNLVQEMQLKINYYSTVFEWIPYDQLEIIKEIGKATVNFAIWKDGPLYYDEYEQIYKKTCPNKKVILKYLYNSQNITNEFLNEVKSSSIKRYGIDIPYIYGISQNIETKDYIMVFQDGYCEKCGEIYTDIKKKWCKPCQITNLKENLGNWISENSENEKIDNFIQKIQLKINCYNDIIFEWIPYNQFDIIKEIDKSDFVTVHLAVWKDGPLEYDHYKKEYIRINNIKVALKILSNSQNIIDEFSNEVKLCSIIPTDSFNKYGDIFKIYGISQNPNTKDYIIVIKDACCKKCGDKYSIYKYVSFMKRKWCKQCSINELNKICIKSGNEEIDDIVQKMQLKIDECDDIIFEWIPFNQFDHIEEIRKDGFVTIYLAIWKDGPLYYKDNKETYKRKSYNNYKKVTLKYLQNINEINSYSIKKFSGDTLKIYGISQDPNTKDYIMILGDEYCKECGNQYTQIYHKWCKPCQMNELKKVCIKSGNEKIDNFIQEMQSKIDRCYDIVLEWIPYDQFDEVNKIENNGFEMLHLALWKDGQLRYDKYKNLYIRINNKKVILKCIYNSQNIIDEFLNEVKSYYFNKYNIKIYGISQNPNTNDYIMVLQEVYCERCGKILYISYSEPKNKLCKLCQINDLKENFVNWTSGNEKIDNFIHQEMQLKMGWFGGTIFEWIPYNQFNDIKQINKDEFGTLHLATWKDNVEVSLKHLYNSQNNIDEFLNKVKSYSNKCGISQNPDTNDYIIVSVNIFCQNCGNQYTNPEYEWCKLCQINYLREFFENWTSGNEKIDNYTQEMHLQIDNYNDTVVEWVPYHQFEYIKEIRKDRFGTLHLAIWKDGPLEFDDAIFIKGYIRTNNERVILKCIYNSQNITNEILSEAKSYSIKNSDNLPSIYGISQNPSTNDYILVLQDGYCEKCGEIYTDIKKKWCKPCQINNLKENFVNWTSENEKIDNFIQEMQLKINGINNIIVEWIPYNQFDNIKEIGTGGFATVYSAKWKDDILHYNASEKEYKRYKNPNRLTVALKCLYDSQNITNEFLNEAKSYSIEECFNNNNHILPIYGISQNPETGNYILVLEYANEGNLNEYINKIYHWPDKLELLIGIINGLKKIHENQMVHRDFHIGNILCSGTCTVYISDMGSCGEVCNVDKTKIYGVMPYVAPEVLRGNTYTQAADIYSFGMVMYFVATKRQPFANYAHDQYLASSICNGIRPEINESEIPKCYNDLMKKCWDPNPKNRPDAVKVEELIQLFCNSYNNSYNVYNGDKEIRKQFDESEEYIRANPSSTENIQLTTHPEAYYTSRLLNPYTKDLLKCDNNSVMIDFTKSSIKNEND</sequence>
<dbReference type="PROSITE" id="PS50011">
    <property type="entry name" value="PROTEIN_KINASE_DOM"/>
    <property type="match status" value="1"/>
</dbReference>
<name>A0A015LQ81_RHIIW</name>
<feature type="domain" description="Protein kinase" evidence="1">
    <location>
        <begin position="1010"/>
        <end position="1282"/>
    </location>
</feature>
<dbReference type="GO" id="GO:0004674">
    <property type="term" value="F:protein serine/threonine kinase activity"/>
    <property type="evidence" value="ECO:0007669"/>
    <property type="project" value="TreeGrafter"/>
</dbReference>
<comment type="caution">
    <text evidence="2">The sequence shown here is derived from an EMBL/GenBank/DDBJ whole genome shotgun (WGS) entry which is preliminary data.</text>
</comment>
<dbReference type="InterPro" id="IPR000719">
    <property type="entry name" value="Prot_kinase_dom"/>
</dbReference>
<dbReference type="SMART" id="SM00220">
    <property type="entry name" value="S_TKc"/>
    <property type="match status" value="1"/>
</dbReference>
<dbReference type="Gene3D" id="1.10.510.10">
    <property type="entry name" value="Transferase(Phosphotransferase) domain 1"/>
    <property type="match status" value="1"/>
</dbReference>
<dbReference type="InterPro" id="IPR051681">
    <property type="entry name" value="Ser/Thr_Kinases-Pseudokinases"/>
</dbReference>
<accession>A0A015LQ81</accession>
<reference evidence="2 3" key="1">
    <citation type="submission" date="2014-02" db="EMBL/GenBank/DDBJ databases">
        <title>Single nucleus genome sequencing reveals high similarity among nuclei of an endomycorrhizal fungus.</title>
        <authorList>
            <person name="Lin K."/>
            <person name="Geurts R."/>
            <person name="Zhang Z."/>
            <person name="Limpens E."/>
            <person name="Saunders D.G."/>
            <person name="Mu D."/>
            <person name="Pang E."/>
            <person name="Cao H."/>
            <person name="Cha H."/>
            <person name="Lin T."/>
            <person name="Zhou Q."/>
            <person name="Shang Y."/>
            <person name="Li Y."/>
            <person name="Ivanov S."/>
            <person name="Sharma T."/>
            <person name="Velzen R.V."/>
            <person name="Ruijter N.D."/>
            <person name="Aanen D.K."/>
            <person name="Win J."/>
            <person name="Kamoun S."/>
            <person name="Bisseling T."/>
            <person name="Huang S."/>
        </authorList>
    </citation>
    <scope>NUCLEOTIDE SEQUENCE [LARGE SCALE GENOMIC DNA]</scope>
    <source>
        <strain evidence="3">DAOM197198w</strain>
    </source>
</reference>
<dbReference type="InterPro" id="IPR001245">
    <property type="entry name" value="Ser-Thr/Tyr_kinase_cat_dom"/>
</dbReference>
<dbReference type="Pfam" id="PF07714">
    <property type="entry name" value="PK_Tyr_Ser-Thr"/>
    <property type="match status" value="1"/>
</dbReference>
<dbReference type="EMBL" id="JEMT01012681">
    <property type="protein sequence ID" value="EXX74896.1"/>
    <property type="molecule type" value="Genomic_DNA"/>
</dbReference>
<dbReference type="GO" id="GO:0005524">
    <property type="term" value="F:ATP binding"/>
    <property type="evidence" value="ECO:0007669"/>
    <property type="project" value="InterPro"/>
</dbReference>
<evidence type="ECO:0000313" key="3">
    <source>
        <dbReference type="Proteomes" id="UP000022910"/>
    </source>
</evidence>
<protein>
    <submittedName>
        <fullName evidence="2">Mkk2p</fullName>
    </submittedName>
</protein>
<gene>
    <name evidence="2" type="ORF">RirG_046840</name>
</gene>
<keyword evidence="3" id="KW-1185">Reference proteome</keyword>
<proteinExistence type="predicted"/>
<dbReference type="SUPFAM" id="SSF56112">
    <property type="entry name" value="Protein kinase-like (PK-like)"/>
    <property type="match status" value="2"/>
</dbReference>
<evidence type="ECO:0000313" key="2">
    <source>
        <dbReference type="EMBL" id="EXX74896.1"/>
    </source>
</evidence>
<dbReference type="InterPro" id="IPR011009">
    <property type="entry name" value="Kinase-like_dom_sf"/>
</dbReference>
<organism evidence="2 3">
    <name type="scientific">Rhizophagus irregularis (strain DAOM 197198w)</name>
    <name type="common">Glomus intraradices</name>
    <dbReference type="NCBI Taxonomy" id="1432141"/>
    <lineage>
        <taxon>Eukaryota</taxon>
        <taxon>Fungi</taxon>
        <taxon>Fungi incertae sedis</taxon>
        <taxon>Mucoromycota</taxon>
        <taxon>Glomeromycotina</taxon>
        <taxon>Glomeromycetes</taxon>
        <taxon>Glomerales</taxon>
        <taxon>Glomeraceae</taxon>
        <taxon>Rhizophagus</taxon>
    </lineage>
</organism>
<evidence type="ECO:0000259" key="1">
    <source>
        <dbReference type="PROSITE" id="PS50011"/>
    </source>
</evidence>
<dbReference type="Proteomes" id="UP000022910">
    <property type="component" value="Unassembled WGS sequence"/>
</dbReference>
<dbReference type="OrthoDB" id="2355416at2759"/>
<dbReference type="HOGENOM" id="CLU_000288_7_8_1"/>
<dbReference type="PANTHER" id="PTHR44329:SF291">
    <property type="entry name" value="PROTEIN KINASE DOMAIN-CONTAINING PROTEIN"/>
    <property type="match status" value="1"/>
</dbReference>
<dbReference type="PANTHER" id="PTHR44329">
    <property type="entry name" value="SERINE/THREONINE-PROTEIN KINASE TNNI3K-RELATED"/>
    <property type="match status" value="1"/>
</dbReference>